<dbReference type="Gene3D" id="1.25.40.10">
    <property type="entry name" value="Tetratricopeptide repeat domain"/>
    <property type="match status" value="1"/>
</dbReference>
<dbReference type="SUPFAM" id="SSF48452">
    <property type="entry name" value="TPR-like"/>
    <property type="match status" value="1"/>
</dbReference>
<dbReference type="Pfam" id="PF06041">
    <property type="entry name" value="DUF924"/>
    <property type="match status" value="1"/>
</dbReference>
<accession>A0A1I7GBB7</accession>
<organism evidence="1 2">
    <name type="scientific">Pseudoduganella namucuonensis</name>
    <dbReference type="NCBI Taxonomy" id="1035707"/>
    <lineage>
        <taxon>Bacteria</taxon>
        <taxon>Pseudomonadati</taxon>
        <taxon>Pseudomonadota</taxon>
        <taxon>Betaproteobacteria</taxon>
        <taxon>Burkholderiales</taxon>
        <taxon>Oxalobacteraceae</taxon>
        <taxon>Telluria group</taxon>
        <taxon>Pseudoduganella</taxon>
    </lineage>
</organism>
<name>A0A1I7GBB7_9BURK</name>
<dbReference type="InterPro" id="IPR010323">
    <property type="entry name" value="DUF924"/>
</dbReference>
<dbReference type="Proteomes" id="UP000199391">
    <property type="component" value="Unassembled WGS sequence"/>
</dbReference>
<dbReference type="AlphaFoldDB" id="A0A1I7GBB7"/>
<dbReference type="STRING" id="1035707.SAMN05216552_1003207"/>
<gene>
    <name evidence="1" type="ORF">SAMN05216552_1003207</name>
</gene>
<evidence type="ECO:0000313" key="2">
    <source>
        <dbReference type="Proteomes" id="UP000199391"/>
    </source>
</evidence>
<proteinExistence type="predicted"/>
<keyword evidence="2" id="KW-1185">Reference proteome</keyword>
<reference evidence="2" key="1">
    <citation type="submission" date="2016-10" db="EMBL/GenBank/DDBJ databases">
        <authorList>
            <person name="Varghese N."/>
            <person name="Submissions S."/>
        </authorList>
    </citation>
    <scope>NUCLEOTIDE SEQUENCE [LARGE SCALE GENOMIC DNA]</scope>
    <source>
        <strain evidence="2">CGMCC 1.11014</strain>
    </source>
</reference>
<evidence type="ECO:0000313" key="1">
    <source>
        <dbReference type="EMBL" id="SFU45725.1"/>
    </source>
</evidence>
<dbReference type="InterPro" id="IPR011990">
    <property type="entry name" value="TPR-like_helical_dom_sf"/>
</dbReference>
<dbReference type="Gene3D" id="1.20.58.320">
    <property type="entry name" value="TPR-like"/>
    <property type="match status" value="1"/>
</dbReference>
<dbReference type="EMBL" id="FPBO01000003">
    <property type="protein sequence ID" value="SFU45725.1"/>
    <property type="molecule type" value="Genomic_DNA"/>
</dbReference>
<dbReference type="OrthoDB" id="7593450at2"/>
<protein>
    <submittedName>
        <fullName evidence="1">Uncharacterized conserved protein, DUF924 family</fullName>
    </submittedName>
</protein>
<sequence length="195" mass="22275">MVLTTAQDVLDFWFLPIGARGHNTQRPEWFRKDERFDQLIRDQFGDLTELALSGGLRQWDDEGTQGTLARIIVLDQFTRNIHRGTPRSFAGDPLALEAALALDNAGSNQTLPPVQRVFAYLPFEHAENLSMQQRSLDLYANLRASASGFDDTYDYARRHHDIIRRFGRFPHRNAILGRVSTAEEREFLQQPGSGF</sequence>
<dbReference type="RefSeq" id="WP_093554131.1">
    <property type="nucleotide sequence ID" value="NZ_FPBO01000003.1"/>
</dbReference>